<gene>
    <name evidence="2" type="ORF">OIDMADRAFT_121200</name>
</gene>
<dbReference type="EMBL" id="KN832875">
    <property type="protein sequence ID" value="KIN02382.1"/>
    <property type="molecule type" value="Genomic_DNA"/>
</dbReference>
<dbReference type="HOGENOM" id="CLU_032886_2_0_1"/>
<accession>A0A0C3HJ51</accession>
<organism evidence="2 3">
    <name type="scientific">Oidiodendron maius (strain Zn)</name>
    <dbReference type="NCBI Taxonomy" id="913774"/>
    <lineage>
        <taxon>Eukaryota</taxon>
        <taxon>Fungi</taxon>
        <taxon>Dikarya</taxon>
        <taxon>Ascomycota</taxon>
        <taxon>Pezizomycotina</taxon>
        <taxon>Leotiomycetes</taxon>
        <taxon>Leotiomycetes incertae sedis</taxon>
        <taxon>Myxotrichaceae</taxon>
        <taxon>Oidiodendron</taxon>
    </lineage>
</organism>
<reference evidence="2 3" key="1">
    <citation type="submission" date="2014-04" db="EMBL/GenBank/DDBJ databases">
        <authorList>
            <consortium name="DOE Joint Genome Institute"/>
            <person name="Kuo A."/>
            <person name="Martino E."/>
            <person name="Perotto S."/>
            <person name="Kohler A."/>
            <person name="Nagy L.G."/>
            <person name="Floudas D."/>
            <person name="Copeland A."/>
            <person name="Barry K.W."/>
            <person name="Cichocki N."/>
            <person name="Veneault-Fourrey C."/>
            <person name="LaButti K."/>
            <person name="Lindquist E.A."/>
            <person name="Lipzen A."/>
            <person name="Lundell T."/>
            <person name="Morin E."/>
            <person name="Murat C."/>
            <person name="Sun H."/>
            <person name="Tunlid A."/>
            <person name="Henrissat B."/>
            <person name="Grigoriev I.V."/>
            <person name="Hibbett D.S."/>
            <person name="Martin F."/>
            <person name="Nordberg H.P."/>
            <person name="Cantor M.N."/>
            <person name="Hua S.X."/>
        </authorList>
    </citation>
    <scope>NUCLEOTIDE SEQUENCE [LARGE SCALE GENOMIC DNA]</scope>
    <source>
        <strain evidence="2 3">Zn</strain>
    </source>
</reference>
<reference evidence="3" key="2">
    <citation type="submission" date="2015-01" db="EMBL/GenBank/DDBJ databases">
        <title>Evolutionary Origins and Diversification of the Mycorrhizal Mutualists.</title>
        <authorList>
            <consortium name="DOE Joint Genome Institute"/>
            <consortium name="Mycorrhizal Genomics Consortium"/>
            <person name="Kohler A."/>
            <person name="Kuo A."/>
            <person name="Nagy L.G."/>
            <person name="Floudas D."/>
            <person name="Copeland A."/>
            <person name="Barry K.W."/>
            <person name="Cichocki N."/>
            <person name="Veneault-Fourrey C."/>
            <person name="LaButti K."/>
            <person name="Lindquist E.A."/>
            <person name="Lipzen A."/>
            <person name="Lundell T."/>
            <person name="Morin E."/>
            <person name="Murat C."/>
            <person name="Riley R."/>
            <person name="Ohm R."/>
            <person name="Sun H."/>
            <person name="Tunlid A."/>
            <person name="Henrissat B."/>
            <person name="Grigoriev I.V."/>
            <person name="Hibbett D.S."/>
            <person name="Martin F."/>
        </authorList>
    </citation>
    <scope>NUCLEOTIDE SEQUENCE [LARGE SCALE GENOMIC DNA]</scope>
    <source>
        <strain evidence="3">Zn</strain>
    </source>
</reference>
<dbReference type="CDD" id="cd09220">
    <property type="entry name" value="GH64-GluB-like"/>
    <property type="match status" value="1"/>
</dbReference>
<dbReference type="InterPro" id="IPR042517">
    <property type="entry name" value="Glyco_hydro_64_N_2"/>
</dbReference>
<protein>
    <submittedName>
        <fullName evidence="2">Glycoside hydrolase family 64 protein</fullName>
    </submittedName>
</protein>
<dbReference type="PROSITE" id="PS52006">
    <property type="entry name" value="GH64"/>
    <property type="match status" value="1"/>
</dbReference>
<feature type="domain" description="GH64" evidence="1">
    <location>
        <begin position="30"/>
        <end position="407"/>
    </location>
</feature>
<dbReference type="OrthoDB" id="10058186at2759"/>
<evidence type="ECO:0000259" key="1">
    <source>
        <dbReference type="PROSITE" id="PS52006"/>
    </source>
</evidence>
<name>A0A0C3HJ51_OIDMZ</name>
<dbReference type="InParanoid" id="A0A0C3HJ51"/>
<dbReference type="Pfam" id="PF16483">
    <property type="entry name" value="Glyco_hydro_64"/>
    <property type="match status" value="1"/>
</dbReference>
<dbReference type="InterPro" id="IPR032477">
    <property type="entry name" value="Glyco_hydro_64"/>
</dbReference>
<dbReference type="PANTHER" id="PTHR38165">
    <property type="match status" value="1"/>
</dbReference>
<evidence type="ECO:0000313" key="2">
    <source>
        <dbReference type="EMBL" id="KIN02382.1"/>
    </source>
</evidence>
<dbReference type="GO" id="GO:0016787">
    <property type="term" value="F:hydrolase activity"/>
    <property type="evidence" value="ECO:0007669"/>
    <property type="project" value="UniProtKB-KW"/>
</dbReference>
<evidence type="ECO:0000313" key="3">
    <source>
        <dbReference type="Proteomes" id="UP000054321"/>
    </source>
</evidence>
<dbReference type="STRING" id="913774.A0A0C3HJ51"/>
<dbReference type="InterPro" id="IPR037176">
    <property type="entry name" value="Osmotin/thaumatin-like_sf"/>
</dbReference>
<dbReference type="InterPro" id="IPR037398">
    <property type="entry name" value="Glyco_hydro_64_fam"/>
</dbReference>
<dbReference type="AlphaFoldDB" id="A0A0C3HJ51"/>
<dbReference type="PANTHER" id="PTHR38165:SF1">
    <property type="entry name" value="GLUCANASE B"/>
    <property type="match status" value="1"/>
</dbReference>
<proteinExistence type="predicted"/>
<sequence>MSTINDVLTQQEKHHILAAPSKKVPAAATSGTTTFNLYNSTTSNTVYAYVTGLAINNNSSTYLLEADGVTPYYPANPSSNGSALAQNCSIPLGAVGSTTSITIPYTAGGRLWFSIGSQITFLLNPSSTGAQIVEPSSTNTSDPNYNLTWDFCEFSYSSAEIYVNISYVDFVCIPIGLELTNTSGTVTHVSGLPANGLETIANNLVAQNNSDGAGWDQLIVKKSDGSTLRVLNPTGGIDFNPSLFQNYWSSYVNQVWDQYVSTPLVVDTQYTWGTVSGNTSNDRSSITFNGIGSFTKPSAADIFGQNTGPFAAQATNTAELLNVGARLSTAINRSTLLTDANQPDGETVASYYTNSITNHYARIVHAANLDGKGYCFPYDDVGNSNEVDQSGYLSDPSPQTLLVTVGGGNASAKLRARLAAAERPRPRFVRRSLAPMVPRIEEIEEQLPEYRDLEKGEYEHPKLMNEIARPEDPASRLTLPPALERTFGKYLEVSSGIPFHRTRVELIRSRKFAIHHSMYAYVRPWN</sequence>
<keyword evidence="2" id="KW-0378">Hydrolase</keyword>
<dbReference type="Gene3D" id="2.60.110.10">
    <property type="entry name" value="Thaumatin"/>
    <property type="match status" value="1"/>
</dbReference>
<dbReference type="Proteomes" id="UP000054321">
    <property type="component" value="Unassembled WGS sequence"/>
</dbReference>
<keyword evidence="3" id="KW-1185">Reference proteome</keyword>
<dbReference type="Gene3D" id="3.30.920.50">
    <property type="entry name" value="Beta-1,3-glucanase, C-terminal domain"/>
    <property type="match status" value="1"/>
</dbReference>